<comment type="caution">
    <text evidence="1">The sequence shown here is derived from an EMBL/GenBank/DDBJ whole genome shotgun (WGS) entry which is preliminary data.</text>
</comment>
<evidence type="ECO:0000313" key="1">
    <source>
        <dbReference type="EMBL" id="MCI3271438.1"/>
    </source>
</evidence>
<gene>
    <name evidence="1" type="ORF">MQP27_09975</name>
</gene>
<organism evidence="1 2">
    <name type="scientific">Streptomyces cylindrosporus</name>
    <dbReference type="NCBI Taxonomy" id="2927583"/>
    <lineage>
        <taxon>Bacteria</taxon>
        <taxon>Bacillati</taxon>
        <taxon>Actinomycetota</taxon>
        <taxon>Actinomycetes</taxon>
        <taxon>Kitasatosporales</taxon>
        <taxon>Streptomycetaceae</taxon>
        <taxon>Streptomyces</taxon>
    </lineage>
</organism>
<protein>
    <submittedName>
        <fullName evidence="1">Uncharacterized protein</fullName>
    </submittedName>
</protein>
<keyword evidence="2" id="KW-1185">Reference proteome</keyword>
<evidence type="ECO:0000313" key="2">
    <source>
        <dbReference type="Proteomes" id="UP001165269"/>
    </source>
</evidence>
<dbReference type="RefSeq" id="WP_242764014.1">
    <property type="nucleotide sequence ID" value="NZ_JALDAY010000003.1"/>
</dbReference>
<dbReference type="Proteomes" id="UP001165269">
    <property type="component" value="Unassembled WGS sequence"/>
</dbReference>
<name>A0ABS9Y2K8_9ACTN</name>
<sequence>MTTEVTQAPAENGVSVQRQNYFRALSLAEQILSETAKLPTNFDVIVHPWTPDAPVLRFYFHMDVPGLRQFRDDQMLTETREDRADSVYIEATRDNVDGVRVVAWTLLTADGNAAVSA</sequence>
<proteinExistence type="predicted"/>
<reference evidence="1" key="1">
    <citation type="submission" date="2022-03" db="EMBL/GenBank/DDBJ databases">
        <title>Streptomyces 7R015 and 7R016 isolated from Barleria lupulina in Thailand.</title>
        <authorList>
            <person name="Kanchanasin P."/>
            <person name="Phongsopitanun W."/>
            <person name="Tanasupawat S."/>
        </authorList>
    </citation>
    <scope>NUCLEOTIDE SEQUENCE</scope>
    <source>
        <strain evidence="1">7R015</strain>
    </source>
</reference>
<dbReference type="EMBL" id="JALDAY010000003">
    <property type="protein sequence ID" value="MCI3271438.1"/>
    <property type="molecule type" value="Genomic_DNA"/>
</dbReference>
<accession>A0ABS9Y2K8</accession>